<dbReference type="GO" id="GO:0005737">
    <property type="term" value="C:cytoplasm"/>
    <property type="evidence" value="ECO:0007669"/>
    <property type="project" value="TreeGrafter"/>
</dbReference>
<dbReference type="SMART" id="SM00855">
    <property type="entry name" value="PGAM"/>
    <property type="match status" value="1"/>
</dbReference>
<dbReference type="GO" id="GO:0016791">
    <property type="term" value="F:phosphatase activity"/>
    <property type="evidence" value="ECO:0007669"/>
    <property type="project" value="TreeGrafter"/>
</dbReference>
<organism evidence="2 3">
    <name type="scientific">Cymbomonas tetramitiformis</name>
    <dbReference type="NCBI Taxonomy" id="36881"/>
    <lineage>
        <taxon>Eukaryota</taxon>
        <taxon>Viridiplantae</taxon>
        <taxon>Chlorophyta</taxon>
        <taxon>Pyramimonadophyceae</taxon>
        <taxon>Pyramimonadales</taxon>
        <taxon>Pyramimonadaceae</taxon>
        <taxon>Cymbomonas</taxon>
    </lineage>
</organism>
<dbReference type="CDD" id="cd07067">
    <property type="entry name" value="HP_PGM_like"/>
    <property type="match status" value="1"/>
</dbReference>
<dbReference type="InterPro" id="IPR013078">
    <property type="entry name" value="His_Pase_superF_clade-1"/>
</dbReference>
<dbReference type="InterPro" id="IPR050275">
    <property type="entry name" value="PGM_Phosphatase"/>
</dbReference>
<dbReference type="PANTHER" id="PTHR48100">
    <property type="entry name" value="BROAD-SPECIFICITY PHOSPHATASE YOR283W-RELATED"/>
    <property type="match status" value="1"/>
</dbReference>
<dbReference type="AlphaFoldDB" id="A0AAE0FUY2"/>
<evidence type="ECO:0000313" key="2">
    <source>
        <dbReference type="EMBL" id="KAK3266308.1"/>
    </source>
</evidence>
<reference evidence="2 3" key="1">
    <citation type="journal article" date="2015" name="Genome Biol. Evol.">
        <title>Comparative Genomics of a Bacterivorous Green Alga Reveals Evolutionary Causalities and Consequences of Phago-Mixotrophic Mode of Nutrition.</title>
        <authorList>
            <person name="Burns J.A."/>
            <person name="Paasch A."/>
            <person name="Narechania A."/>
            <person name="Kim E."/>
        </authorList>
    </citation>
    <scope>NUCLEOTIDE SEQUENCE [LARGE SCALE GENOMIC DNA]</scope>
    <source>
        <strain evidence="2 3">PLY_AMNH</strain>
    </source>
</reference>
<name>A0AAE0FUY2_9CHLO</name>
<dbReference type="InterPro" id="IPR029033">
    <property type="entry name" value="His_PPase_superfam"/>
</dbReference>
<gene>
    <name evidence="2" type="ORF">CYMTET_25059</name>
</gene>
<accession>A0AAE0FUY2</accession>
<proteinExistence type="inferred from homology"/>
<sequence length="391" mass="42289">MLQSPASSSEYTPDFGPENAVTFDPSAFCGAQSALNLNERPFSSSKEDPSPWWCADLPENAFVSHVQVFGDMRQPHLGSPGNFGRDFEGVVIELLDKQDNVLFATVKHTVGITQSYQCYLTVAIPGSLYACKVRVRRSVSPDSPRLTLSLVRCFGEGGGADGEALKRLLLLARHGQAEHNVGMLYDPIVGPGLTPAGQRDAAALPAKIFGLLGVAVPSVILVSPQRRALETAAIARATDPRLRAVPLFIQRNAYEHSWTHQRAQVPPSKLEYWPAGTEQVVQQDTELVAQMERSLNRVEGDRGSAEAPNTIAPVDVDARGAFTRAGSILNQLRARADARLAHGETAEPIILLIAHGGINHDVISNLEPLYSPFMAQHHQTNGDVKGVGLPF</sequence>
<dbReference type="EMBL" id="LGRX02013224">
    <property type="protein sequence ID" value="KAK3266308.1"/>
    <property type="molecule type" value="Genomic_DNA"/>
</dbReference>
<evidence type="ECO:0000256" key="1">
    <source>
        <dbReference type="ARBA" id="ARBA00038362"/>
    </source>
</evidence>
<keyword evidence="3" id="KW-1185">Reference proteome</keyword>
<dbReference type="SUPFAM" id="SSF53254">
    <property type="entry name" value="Phosphoglycerate mutase-like"/>
    <property type="match status" value="1"/>
</dbReference>
<dbReference type="Gene3D" id="2.60.120.260">
    <property type="entry name" value="Galactose-binding domain-like"/>
    <property type="match status" value="1"/>
</dbReference>
<comment type="similarity">
    <text evidence="1">Belongs to the phosphoglycerate mutase family.</text>
</comment>
<dbReference type="Gene3D" id="3.40.50.1240">
    <property type="entry name" value="Phosphoglycerate mutase-like"/>
    <property type="match status" value="1"/>
</dbReference>
<evidence type="ECO:0000313" key="3">
    <source>
        <dbReference type="Proteomes" id="UP001190700"/>
    </source>
</evidence>
<dbReference type="PANTHER" id="PTHR48100:SF1">
    <property type="entry name" value="HISTIDINE PHOSPHATASE FAMILY PROTEIN-RELATED"/>
    <property type="match status" value="1"/>
</dbReference>
<comment type="caution">
    <text evidence="2">The sequence shown here is derived from an EMBL/GenBank/DDBJ whole genome shotgun (WGS) entry which is preliminary data.</text>
</comment>
<protein>
    <submittedName>
        <fullName evidence="2">Uncharacterized protein</fullName>
    </submittedName>
</protein>
<dbReference type="Proteomes" id="UP001190700">
    <property type="component" value="Unassembled WGS sequence"/>
</dbReference>
<dbReference type="Pfam" id="PF00300">
    <property type="entry name" value="His_Phos_1"/>
    <property type="match status" value="1"/>
</dbReference>